<dbReference type="GO" id="GO:0051082">
    <property type="term" value="F:unfolded protein binding"/>
    <property type="evidence" value="ECO:0007669"/>
    <property type="project" value="InterPro"/>
</dbReference>
<accession>A0A4D9DCC3</accession>
<name>A0A4D9DCC3_9SAUR</name>
<protein>
    <submittedName>
        <fullName evidence="2">DnaJ-like subfamily A member 1</fullName>
    </submittedName>
</protein>
<dbReference type="STRING" id="55544.A0A4D9DCC3"/>
<reference evidence="2 3" key="2">
    <citation type="submission" date="2019-04" db="EMBL/GenBank/DDBJ databases">
        <title>The genome sequence of big-headed turtle.</title>
        <authorList>
            <person name="Gong S."/>
        </authorList>
    </citation>
    <scope>NUCLEOTIDE SEQUENCE [LARGE SCALE GENOMIC DNA]</scope>
    <source>
        <strain evidence="2">DO16091913</strain>
        <tissue evidence="2">Muscle</tissue>
    </source>
</reference>
<proteinExistence type="predicted"/>
<dbReference type="InterPro" id="IPR044713">
    <property type="entry name" value="DNJA1/2-like"/>
</dbReference>
<evidence type="ECO:0000313" key="3">
    <source>
        <dbReference type="Proteomes" id="UP000297703"/>
    </source>
</evidence>
<keyword evidence="1" id="KW-0143">Chaperone</keyword>
<gene>
    <name evidence="2" type="ORF">DR999_PMT23298</name>
</gene>
<reference evidence="2 3" key="1">
    <citation type="submission" date="2019-04" db="EMBL/GenBank/DDBJ databases">
        <title>Draft genome of the big-headed turtle Platysternon megacephalum.</title>
        <authorList>
            <person name="Gong S."/>
        </authorList>
    </citation>
    <scope>NUCLEOTIDE SEQUENCE [LARGE SCALE GENOMIC DNA]</scope>
    <source>
        <strain evidence="2">DO16091913</strain>
        <tissue evidence="2">Muscle</tissue>
    </source>
</reference>
<dbReference type="AlphaFoldDB" id="A0A4D9DCC3"/>
<dbReference type="Gene3D" id="2.60.260.20">
    <property type="entry name" value="Urease metallochaperone UreE, N-terminal domain"/>
    <property type="match status" value="1"/>
</dbReference>
<dbReference type="EMBL" id="QXTE01011579">
    <property type="protein sequence ID" value="TFJ95226.1"/>
    <property type="molecule type" value="Genomic_DNA"/>
</dbReference>
<dbReference type="InterPro" id="IPR008971">
    <property type="entry name" value="HSP40/DnaJ_pept-bd"/>
</dbReference>
<dbReference type="PANTHER" id="PTHR43888">
    <property type="entry name" value="DNAJ-LIKE-2, ISOFORM A-RELATED"/>
    <property type="match status" value="1"/>
</dbReference>
<keyword evidence="3" id="KW-1185">Reference proteome</keyword>
<dbReference type="SUPFAM" id="SSF49493">
    <property type="entry name" value="HSP40/DnaJ peptide-binding domain"/>
    <property type="match status" value="1"/>
</dbReference>
<comment type="caution">
    <text evidence="2">The sequence shown here is derived from an EMBL/GenBank/DDBJ whole genome shotgun (WGS) entry which is preliminary data.</text>
</comment>
<dbReference type="Proteomes" id="UP000297703">
    <property type="component" value="Unassembled WGS sequence"/>
</dbReference>
<dbReference type="GO" id="GO:0006457">
    <property type="term" value="P:protein folding"/>
    <property type="evidence" value="ECO:0007669"/>
    <property type="project" value="InterPro"/>
</dbReference>
<evidence type="ECO:0000313" key="2">
    <source>
        <dbReference type="EMBL" id="TFJ95226.1"/>
    </source>
</evidence>
<dbReference type="OrthoDB" id="10250354at2759"/>
<sequence length="73" mass="7791">MKEGGTGGRGGFGSPMDIFNMFFGGGVRMPGRPERRGKTVVHPLSVTLEDLYSGTTRKLSLQKNVICSKCNGA</sequence>
<dbReference type="GO" id="GO:0030544">
    <property type="term" value="F:Hsp70 protein binding"/>
    <property type="evidence" value="ECO:0007669"/>
    <property type="project" value="InterPro"/>
</dbReference>
<evidence type="ECO:0000256" key="1">
    <source>
        <dbReference type="ARBA" id="ARBA00023186"/>
    </source>
</evidence>
<organism evidence="2 3">
    <name type="scientific">Platysternon megacephalum</name>
    <name type="common">big-headed turtle</name>
    <dbReference type="NCBI Taxonomy" id="55544"/>
    <lineage>
        <taxon>Eukaryota</taxon>
        <taxon>Metazoa</taxon>
        <taxon>Chordata</taxon>
        <taxon>Craniata</taxon>
        <taxon>Vertebrata</taxon>
        <taxon>Euteleostomi</taxon>
        <taxon>Archelosauria</taxon>
        <taxon>Testudinata</taxon>
        <taxon>Testudines</taxon>
        <taxon>Cryptodira</taxon>
        <taxon>Durocryptodira</taxon>
        <taxon>Testudinoidea</taxon>
        <taxon>Platysternidae</taxon>
        <taxon>Platysternon</taxon>
    </lineage>
</organism>